<name>A0A2N0NE39_9GLOM</name>
<feature type="non-terminal residue" evidence="1">
    <location>
        <position position="205"/>
    </location>
</feature>
<dbReference type="VEuPathDB" id="FungiDB:FUN_019591"/>
<dbReference type="Proteomes" id="UP000232722">
    <property type="component" value="Unassembled WGS sequence"/>
</dbReference>
<evidence type="ECO:0000313" key="1">
    <source>
        <dbReference type="EMBL" id="PKB92837.1"/>
    </source>
</evidence>
<organism evidence="1 2">
    <name type="scientific">Rhizophagus irregularis</name>
    <dbReference type="NCBI Taxonomy" id="588596"/>
    <lineage>
        <taxon>Eukaryota</taxon>
        <taxon>Fungi</taxon>
        <taxon>Fungi incertae sedis</taxon>
        <taxon>Mucoromycota</taxon>
        <taxon>Glomeromycotina</taxon>
        <taxon>Glomeromycetes</taxon>
        <taxon>Glomerales</taxon>
        <taxon>Glomeraceae</taxon>
        <taxon>Rhizophagus</taxon>
    </lineage>
</organism>
<reference evidence="1 2" key="2">
    <citation type="submission" date="2017-09" db="EMBL/GenBank/DDBJ databases">
        <title>Extensive intraspecific genome diversity in a model arbuscular mycorrhizal fungus.</title>
        <authorList>
            <person name="Chen E.C."/>
            <person name="Morin E."/>
            <person name="Beaudet D."/>
            <person name="Noel J."/>
            <person name="Ndikumana S."/>
            <person name="Charron P."/>
            <person name="St-Onge C."/>
            <person name="Giorgi J."/>
            <person name="Grigoriev I.V."/>
            <person name="Roux C."/>
            <person name="Martin F.M."/>
            <person name="Corradi N."/>
        </authorList>
    </citation>
    <scope>NUCLEOTIDE SEQUENCE [LARGE SCALE GENOMIC DNA]</scope>
    <source>
        <strain evidence="1 2">A5</strain>
    </source>
</reference>
<accession>A0A2N0NE39</accession>
<dbReference type="AlphaFoldDB" id="A0A2N0NE39"/>
<evidence type="ECO:0008006" key="3">
    <source>
        <dbReference type="Google" id="ProtNLM"/>
    </source>
</evidence>
<sequence length="205" mass="23524">MQLAACTDCHKLHNVKDIIAYKEEGKVAIMNCPYKEYPNNPISSRNHQCNNPLSILKKNKNATIAVPRMLYPKPNIRQQLSILYQRPDFENMLKLSGTQKNENNIYSDIYDGKVWKNFPFDGSTFFTTETATTHLGLLLNLDWFQPFSYTQHSTGAIYASICNLPRSERNKPENIIYLGFLPGPKEAGLERINHYLAPIVDELLE</sequence>
<dbReference type="VEuPathDB" id="FungiDB:RhiirFUN_014482"/>
<dbReference type="VEuPathDB" id="FungiDB:RhiirA1_503366"/>
<gene>
    <name evidence="1" type="ORF">RhiirA5_319281</name>
</gene>
<reference evidence="1 2" key="1">
    <citation type="submission" date="2016-04" db="EMBL/GenBank/DDBJ databases">
        <title>Genome analyses suggest a sexual origin of heterokaryosis in a supposedly ancient asexual fungus.</title>
        <authorList>
            <person name="Ropars J."/>
            <person name="Sedzielewska K."/>
            <person name="Noel J."/>
            <person name="Charron P."/>
            <person name="Farinelli L."/>
            <person name="Marton T."/>
            <person name="Kruger M."/>
            <person name="Pelin A."/>
            <person name="Brachmann A."/>
            <person name="Corradi N."/>
        </authorList>
    </citation>
    <scope>NUCLEOTIDE SEQUENCE [LARGE SCALE GENOMIC DNA]</scope>
    <source>
        <strain evidence="1 2">A5</strain>
    </source>
</reference>
<protein>
    <recommendedName>
        <fullName evidence="3">Transposase domain-containing protein</fullName>
    </recommendedName>
</protein>
<proteinExistence type="predicted"/>
<dbReference type="EMBL" id="LLXJ01009741">
    <property type="protein sequence ID" value="PKB92837.1"/>
    <property type="molecule type" value="Genomic_DNA"/>
</dbReference>
<evidence type="ECO:0000313" key="2">
    <source>
        <dbReference type="Proteomes" id="UP000232722"/>
    </source>
</evidence>
<comment type="caution">
    <text evidence="1">The sequence shown here is derived from an EMBL/GenBank/DDBJ whole genome shotgun (WGS) entry which is preliminary data.</text>
</comment>